<dbReference type="Pfam" id="PF01590">
    <property type="entry name" value="GAF"/>
    <property type="match status" value="1"/>
</dbReference>
<dbReference type="EMBL" id="JACHEB010000002">
    <property type="protein sequence ID" value="MBB5327598.1"/>
    <property type="molecule type" value="Genomic_DNA"/>
</dbReference>
<feature type="domain" description="GAF" evidence="2">
    <location>
        <begin position="49"/>
        <end position="192"/>
    </location>
</feature>
<comment type="caution">
    <text evidence="4">The sequence shown here is derived from an EMBL/GenBank/DDBJ whole genome shotgun (WGS) entry which is preliminary data.</text>
</comment>
<dbReference type="InterPro" id="IPR003018">
    <property type="entry name" value="GAF"/>
</dbReference>
<name>A0A9X0QC87_9BACT</name>
<dbReference type="Gene3D" id="3.30.450.40">
    <property type="match status" value="1"/>
</dbReference>
<keyword evidence="5" id="KW-1185">Reference proteome</keyword>
<protein>
    <submittedName>
        <fullName evidence="4">Sigma-B regulation protein RsbU (Phosphoserine phosphatase)</fullName>
        <ecNumber evidence="4">3.1.3.3</ecNumber>
    </submittedName>
</protein>
<dbReference type="PANTHER" id="PTHR43156">
    <property type="entry name" value="STAGE II SPORULATION PROTEIN E-RELATED"/>
    <property type="match status" value="1"/>
</dbReference>
<evidence type="ECO:0000313" key="5">
    <source>
        <dbReference type="Proteomes" id="UP000535182"/>
    </source>
</evidence>
<dbReference type="InterPro" id="IPR029016">
    <property type="entry name" value="GAF-like_dom_sf"/>
</dbReference>
<dbReference type="InterPro" id="IPR001932">
    <property type="entry name" value="PPM-type_phosphatase-like_dom"/>
</dbReference>
<dbReference type="AlphaFoldDB" id="A0A9X0QC87"/>
<dbReference type="InterPro" id="IPR036457">
    <property type="entry name" value="PPM-type-like_dom_sf"/>
</dbReference>
<dbReference type="Gene3D" id="3.60.40.10">
    <property type="entry name" value="PPM-type phosphatase domain"/>
    <property type="match status" value="1"/>
</dbReference>
<dbReference type="PANTHER" id="PTHR43156:SF2">
    <property type="entry name" value="STAGE II SPORULATION PROTEIN E"/>
    <property type="match status" value="1"/>
</dbReference>
<accession>A0A9X0QC87</accession>
<dbReference type="GO" id="GO:0016791">
    <property type="term" value="F:phosphatase activity"/>
    <property type="evidence" value="ECO:0007669"/>
    <property type="project" value="TreeGrafter"/>
</dbReference>
<organism evidence="4 5">
    <name type="scientific">Tunturiibacter gelidiferens</name>
    <dbReference type="NCBI Taxonomy" id="3069689"/>
    <lineage>
        <taxon>Bacteria</taxon>
        <taxon>Pseudomonadati</taxon>
        <taxon>Acidobacteriota</taxon>
        <taxon>Terriglobia</taxon>
        <taxon>Terriglobales</taxon>
        <taxon>Acidobacteriaceae</taxon>
        <taxon>Tunturiibacter</taxon>
    </lineage>
</organism>
<evidence type="ECO:0000259" key="3">
    <source>
        <dbReference type="SMART" id="SM00331"/>
    </source>
</evidence>
<keyword evidence="1 4" id="KW-0378">Hydrolase</keyword>
<dbReference type="SUPFAM" id="SSF81606">
    <property type="entry name" value="PP2C-like"/>
    <property type="match status" value="1"/>
</dbReference>
<feature type="domain" description="PPM-type phosphatase" evidence="3">
    <location>
        <begin position="220"/>
        <end position="429"/>
    </location>
</feature>
<dbReference type="SMART" id="SM00331">
    <property type="entry name" value="PP2C_SIG"/>
    <property type="match status" value="1"/>
</dbReference>
<proteinExistence type="predicted"/>
<dbReference type="EC" id="3.1.3.3" evidence="4"/>
<dbReference type="RefSeq" id="WP_183974393.1">
    <property type="nucleotide sequence ID" value="NZ_JACHEB010000002.1"/>
</dbReference>
<reference evidence="4 5" key="1">
    <citation type="submission" date="2020-08" db="EMBL/GenBank/DDBJ databases">
        <title>Genomic Encyclopedia of Type Strains, Phase IV (KMG-V): Genome sequencing to study the core and pangenomes of soil and plant-associated prokaryotes.</title>
        <authorList>
            <person name="Whitman W."/>
        </authorList>
    </citation>
    <scope>NUCLEOTIDE SEQUENCE [LARGE SCALE GENOMIC DNA]</scope>
    <source>
        <strain evidence="4 5">X5P2</strain>
    </source>
</reference>
<dbReference type="InterPro" id="IPR052016">
    <property type="entry name" value="Bact_Sigma-Reg"/>
</dbReference>
<dbReference type="Proteomes" id="UP000535182">
    <property type="component" value="Unassembled WGS sequence"/>
</dbReference>
<evidence type="ECO:0000256" key="1">
    <source>
        <dbReference type="ARBA" id="ARBA00022801"/>
    </source>
</evidence>
<dbReference type="SUPFAM" id="SSF55781">
    <property type="entry name" value="GAF domain-like"/>
    <property type="match status" value="1"/>
</dbReference>
<sequence length="430" mass="47173">MATKPSPIETLSKIPSRVHSSSAFVQALMSAKAMMKFQRAAQLITSSLDLEMLLDRVVNDIADAIGCVEVSVWLRDPNGEEMVLHGVRGCTTYRKGARLKIGVRGMVGHVAATGVTRYARDVTVDPYYVSCEVNTRSELTIPLMTRGEVIGVLCVDHKQINAFAEDEVLVLEALAGHVAVAIENARLFRNERLEREQLKYEAEEARAVQQSLFVKAVPLVCGFAFETAWNPAGSVAGDWFDLIDLGNERTGIVLADVSGKGMPAALLMSSTRAILRSLAKLDPSPGRTLMQLNQMLMEDFPTGKFVTMIYAVLDAESREITIASAGHLRPLLINGKCSFLDIDTGLPLGLGTTSYPEYKLTLPPGTQLLFYTDGITEAMNHSDEEYGVDRLVEHFLQPNACVDGLIEDVRRHSQYSTHTDDATAVLIRSR</sequence>
<dbReference type="Pfam" id="PF07228">
    <property type="entry name" value="SpoIIE"/>
    <property type="match status" value="1"/>
</dbReference>
<evidence type="ECO:0000313" key="4">
    <source>
        <dbReference type="EMBL" id="MBB5327598.1"/>
    </source>
</evidence>
<gene>
    <name evidence="4" type="ORF">HDF14_001203</name>
</gene>
<dbReference type="SMART" id="SM00065">
    <property type="entry name" value="GAF"/>
    <property type="match status" value="1"/>
</dbReference>
<evidence type="ECO:0000259" key="2">
    <source>
        <dbReference type="SMART" id="SM00065"/>
    </source>
</evidence>